<dbReference type="GO" id="GO:0043565">
    <property type="term" value="F:sequence-specific DNA binding"/>
    <property type="evidence" value="ECO:0007669"/>
    <property type="project" value="TreeGrafter"/>
</dbReference>
<evidence type="ECO:0000259" key="1">
    <source>
        <dbReference type="SMART" id="SM01321"/>
    </source>
</evidence>
<reference evidence="3" key="1">
    <citation type="submission" date="2017-09" db="EMBL/GenBank/DDBJ databases">
        <title>Depth-based differentiation of microbial function through sediment-hosted aquifers and enrichment of novel symbionts in the deep terrestrial subsurface.</title>
        <authorList>
            <person name="Probst A.J."/>
            <person name="Ladd B."/>
            <person name="Jarett J.K."/>
            <person name="Geller-Mcgrath D.E."/>
            <person name="Sieber C.M.K."/>
            <person name="Emerson J.B."/>
            <person name="Anantharaman K."/>
            <person name="Thomas B.C."/>
            <person name="Malmstrom R."/>
            <person name="Stieglmeier M."/>
            <person name="Klingl A."/>
            <person name="Woyke T."/>
            <person name="Ryan C.M."/>
            <person name="Banfield J.F."/>
        </authorList>
    </citation>
    <scope>NUCLEOTIDE SEQUENCE [LARGE SCALE GENOMIC DNA]</scope>
</reference>
<dbReference type="Pfam" id="PF01797">
    <property type="entry name" value="Y1_Tnp"/>
    <property type="match status" value="1"/>
</dbReference>
<dbReference type="InterPro" id="IPR002686">
    <property type="entry name" value="Transposase_17"/>
</dbReference>
<feature type="domain" description="Transposase IS200-like" evidence="1">
    <location>
        <begin position="16"/>
        <end position="156"/>
    </location>
</feature>
<proteinExistence type="predicted"/>
<protein>
    <submittedName>
        <fullName evidence="2">Transposase</fullName>
    </submittedName>
</protein>
<evidence type="ECO:0000313" key="3">
    <source>
        <dbReference type="Proteomes" id="UP000229706"/>
    </source>
</evidence>
<accession>A0A2M8DCR6</accession>
<dbReference type="Proteomes" id="UP000229706">
    <property type="component" value="Unassembled WGS sequence"/>
</dbReference>
<dbReference type="EMBL" id="PFTH01000114">
    <property type="protein sequence ID" value="PJB88198.1"/>
    <property type="molecule type" value="Genomic_DNA"/>
</dbReference>
<dbReference type="AlphaFoldDB" id="A0A2M8DCR6"/>
<comment type="caution">
    <text evidence="2">The sequence shown here is derived from an EMBL/GenBank/DDBJ whole genome shotgun (WGS) entry which is preliminary data.</text>
</comment>
<dbReference type="PANTHER" id="PTHR36966">
    <property type="entry name" value="REP-ASSOCIATED TYROSINE TRANSPOSASE"/>
    <property type="match status" value="1"/>
</dbReference>
<dbReference type="GO" id="GO:0004803">
    <property type="term" value="F:transposase activity"/>
    <property type="evidence" value="ECO:0007669"/>
    <property type="project" value="InterPro"/>
</dbReference>
<dbReference type="InterPro" id="IPR052715">
    <property type="entry name" value="RAYT_transposase"/>
</dbReference>
<gene>
    <name evidence="2" type="ORF">CO083_03005</name>
</gene>
<organism evidence="2 3">
    <name type="scientific">Candidatus Roizmanbacteria bacterium CG_4_9_14_0_8_um_filter_34_12</name>
    <dbReference type="NCBI Taxonomy" id="1974840"/>
    <lineage>
        <taxon>Bacteria</taxon>
        <taxon>Candidatus Roizmaniibacteriota</taxon>
    </lineage>
</organism>
<dbReference type="SMART" id="SM01321">
    <property type="entry name" value="Y1_Tnp"/>
    <property type="match status" value="1"/>
</dbReference>
<dbReference type="Gene3D" id="3.30.70.1290">
    <property type="entry name" value="Transposase IS200-like"/>
    <property type="match status" value="1"/>
</dbReference>
<sequence>MAKHRKSIRLKNYDYSQSGLYFVTICTQNRECIFGNIINNNVGVGRDRPISMILNQYGKIIENVWESLPNHHSVELDVFQIMPNHVHFILHIVLGASRRAPTTLGFIVGMFKTECTKQINKLRNTPGQKIFQRNYYEHIIQNENELIKIRQYIKTNPLFWNQDINYRK</sequence>
<name>A0A2M8DCR6_9BACT</name>
<dbReference type="InterPro" id="IPR036515">
    <property type="entry name" value="Transposase_17_sf"/>
</dbReference>
<dbReference type="PANTHER" id="PTHR36966:SF1">
    <property type="entry name" value="REP-ASSOCIATED TYROSINE TRANSPOSASE"/>
    <property type="match status" value="1"/>
</dbReference>
<evidence type="ECO:0000313" key="2">
    <source>
        <dbReference type="EMBL" id="PJB88198.1"/>
    </source>
</evidence>
<dbReference type="GO" id="GO:0006313">
    <property type="term" value="P:DNA transposition"/>
    <property type="evidence" value="ECO:0007669"/>
    <property type="project" value="InterPro"/>
</dbReference>
<dbReference type="SUPFAM" id="SSF143422">
    <property type="entry name" value="Transposase IS200-like"/>
    <property type="match status" value="1"/>
</dbReference>